<dbReference type="EMBL" id="JAYRBN010000112">
    <property type="protein sequence ID" value="KAL2724598.1"/>
    <property type="molecule type" value="Genomic_DNA"/>
</dbReference>
<evidence type="ECO:0000256" key="1">
    <source>
        <dbReference type="SAM" id="MobiDB-lite"/>
    </source>
</evidence>
<evidence type="ECO:0000313" key="2">
    <source>
        <dbReference type="EMBL" id="KAL2724598.1"/>
    </source>
</evidence>
<organism evidence="2 3">
    <name type="scientific">Vespula maculifrons</name>
    <name type="common">Eastern yellow jacket</name>
    <name type="synonym">Wasp</name>
    <dbReference type="NCBI Taxonomy" id="7453"/>
    <lineage>
        <taxon>Eukaryota</taxon>
        <taxon>Metazoa</taxon>
        <taxon>Ecdysozoa</taxon>
        <taxon>Arthropoda</taxon>
        <taxon>Hexapoda</taxon>
        <taxon>Insecta</taxon>
        <taxon>Pterygota</taxon>
        <taxon>Neoptera</taxon>
        <taxon>Endopterygota</taxon>
        <taxon>Hymenoptera</taxon>
        <taxon>Apocrita</taxon>
        <taxon>Aculeata</taxon>
        <taxon>Vespoidea</taxon>
        <taxon>Vespidae</taxon>
        <taxon>Vespinae</taxon>
        <taxon>Vespula</taxon>
    </lineage>
</organism>
<feature type="region of interest" description="Disordered" evidence="1">
    <location>
        <begin position="31"/>
        <end position="84"/>
    </location>
</feature>
<feature type="compositionally biased region" description="Low complexity" evidence="1">
    <location>
        <begin position="73"/>
        <end position="84"/>
    </location>
</feature>
<comment type="caution">
    <text evidence="2">The sequence shown here is derived from an EMBL/GenBank/DDBJ whole genome shotgun (WGS) entry which is preliminary data.</text>
</comment>
<gene>
    <name evidence="2" type="ORF">V1477_018459</name>
</gene>
<dbReference type="Proteomes" id="UP001607303">
    <property type="component" value="Unassembled WGS sequence"/>
</dbReference>
<name>A0ABD2AVI3_VESMC</name>
<accession>A0ABD2AVI3</accession>
<feature type="compositionally biased region" description="Low complexity" evidence="1">
    <location>
        <begin position="51"/>
        <end position="60"/>
    </location>
</feature>
<protein>
    <submittedName>
        <fullName evidence="2">Protein NDRG3-like isoform X1</fullName>
    </submittedName>
</protein>
<feature type="compositionally biased region" description="Basic and acidic residues" evidence="1">
    <location>
        <begin position="61"/>
        <end position="72"/>
    </location>
</feature>
<sequence length="130" mass="14773">MGRCRETARNRFDPVCTAQLKTRISLTSPWSKPCDRANSDRAVPTRTRFGSSVSFASSRSNGREIREGKEKLSWSSLSSSSPSLLSSTTISSFGHYLFEGAQGKLQLFFGNSRIQGREARRTRQRRHWQR</sequence>
<keyword evidence="3" id="KW-1185">Reference proteome</keyword>
<proteinExistence type="predicted"/>
<dbReference type="AlphaFoldDB" id="A0ABD2AVI3"/>
<reference evidence="2 3" key="1">
    <citation type="journal article" date="2024" name="Ann. Entomol. Soc. Am.">
        <title>Genomic analyses of the southern and eastern yellowjacket wasps (Hymenoptera: Vespidae) reveal evolutionary signatures of social life.</title>
        <authorList>
            <person name="Catto M.A."/>
            <person name="Caine P.B."/>
            <person name="Orr S.E."/>
            <person name="Hunt B.G."/>
            <person name="Goodisman M.A.D."/>
        </authorList>
    </citation>
    <scope>NUCLEOTIDE SEQUENCE [LARGE SCALE GENOMIC DNA]</scope>
    <source>
        <strain evidence="2">232</strain>
        <tissue evidence="2">Head and thorax</tissue>
    </source>
</reference>
<evidence type="ECO:0000313" key="3">
    <source>
        <dbReference type="Proteomes" id="UP001607303"/>
    </source>
</evidence>